<dbReference type="HOGENOM" id="CLU_052388_1_0_1"/>
<dbReference type="Gene3D" id="1.25.40.10">
    <property type="entry name" value="Tetratricopeptide repeat domain"/>
    <property type="match status" value="1"/>
</dbReference>
<dbReference type="OrthoDB" id="124397at2759"/>
<dbReference type="RefSeq" id="XP_005820525.1">
    <property type="nucleotide sequence ID" value="XM_005820468.1"/>
</dbReference>
<evidence type="ECO:0000256" key="2">
    <source>
        <dbReference type="ARBA" id="ARBA00022803"/>
    </source>
</evidence>
<dbReference type="PROSITE" id="PS50005">
    <property type="entry name" value="TPR"/>
    <property type="match status" value="1"/>
</dbReference>
<evidence type="ECO:0000313" key="8">
    <source>
        <dbReference type="Proteomes" id="UP000011087"/>
    </source>
</evidence>
<reference evidence="8" key="2">
    <citation type="submission" date="2012-11" db="EMBL/GenBank/DDBJ databases">
        <authorList>
            <person name="Kuo A."/>
            <person name="Curtis B.A."/>
            <person name="Tanifuji G."/>
            <person name="Burki F."/>
            <person name="Gruber A."/>
            <person name="Irimia M."/>
            <person name="Maruyama S."/>
            <person name="Arias M.C."/>
            <person name="Ball S.G."/>
            <person name="Gile G.H."/>
            <person name="Hirakawa Y."/>
            <person name="Hopkins J.F."/>
            <person name="Rensing S.A."/>
            <person name="Schmutz J."/>
            <person name="Symeonidi A."/>
            <person name="Elias M."/>
            <person name="Eveleigh R.J."/>
            <person name="Herman E.K."/>
            <person name="Klute M.J."/>
            <person name="Nakayama T."/>
            <person name="Obornik M."/>
            <person name="Reyes-Prieto A."/>
            <person name="Armbrust E.V."/>
            <person name="Aves S.J."/>
            <person name="Beiko R.G."/>
            <person name="Coutinho P."/>
            <person name="Dacks J.B."/>
            <person name="Durnford D.G."/>
            <person name="Fast N.M."/>
            <person name="Green B.R."/>
            <person name="Grisdale C."/>
            <person name="Hempe F."/>
            <person name="Henrissat B."/>
            <person name="Hoppner M.P."/>
            <person name="Ishida K.-I."/>
            <person name="Kim E."/>
            <person name="Koreny L."/>
            <person name="Kroth P.G."/>
            <person name="Liu Y."/>
            <person name="Malik S.-B."/>
            <person name="Maier U.G."/>
            <person name="McRose D."/>
            <person name="Mock T."/>
            <person name="Neilson J.A."/>
            <person name="Onodera N.T."/>
            <person name="Poole A.M."/>
            <person name="Pritham E.J."/>
            <person name="Richards T.A."/>
            <person name="Rocap G."/>
            <person name="Roy S.W."/>
            <person name="Sarai C."/>
            <person name="Schaack S."/>
            <person name="Shirato S."/>
            <person name="Slamovits C.H."/>
            <person name="Spencer D.F."/>
            <person name="Suzuki S."/>
            <person name="Worden A.Z."/>
            <person name="Zauner S."/>
            <person name="Barry K."/>
            <person name="Bell C."/>
            <person name="Bharti A.K."/>
            <person name="Crow J.A."/>
            <person name="Grimwood J."/>
            <person name="Kramer R."/>
            <person name="Lindquist E."/>
            <person name="Lucas S."/>
            <person name="Salamov A."/>
            <person name="McFadden G.I."/>
            <person name="Lane C.E."/>
            <person name="Keeling P.J."/>
            <person name="Gray M.W."/>
            <person name="Grigoriev I.V."/>
            <person name="Archibald J.M."/>
        </authorList>
    </citation>
    <scope>NUCLEOTIDE SEQUENCE</scope>
    <source>
        <strain evidence="8">CCMP2712</strain>
    </source>
</reference>
<dbReference type="SMART" id="SM00028">
    <property type="entry name" value="TPR"/>
    <property type="match status" value="2"/>
</dbReference>
<evidence type="ECO:0000256" key="1">
    <source>
        <dbReference type="ARBA" id="ARBA00022737"/>
    </source>
</evidence>
<organism evidence="6">
    <name type="scientific">Guillardia theta (strain CCMP2712)</name>
    <name type="common">Cryptophyte</name>
    <dbReference type="NCBI Taxonomy" id="905079"/>
    <lineage>
        <taxon>Eukaryota</taxon>
        <taxon>Cryptophyceae</taxon>
        <taxon>Pyrenomonadales</taxon>
        <taxon>Geminigeraceae</taxon>
        <taxon>Guillardia</taxon>
    </lineage>
</organism>
<dbReference type="PANTHER" id="PTHR12760">
    <property type="entry name" value="TETRATRICOPEPTIDE REPEAT PROTEIN"/>
    <property type="match status" value="1"/>
</dbReference>
<dbReference type="InterPro" id="IPR011990">
    <property type="entry name" value="TPR-like_helical_dom_sf"/>
</dbReference>
<dbReference type="EMBL" id="JH993138">
    <property type="protein sequence ID" value="EKX33545.1"/>
    <property type="molecule type" value="Genomic_DNA"/>
</dbReference>
<dbReference type="KEGG" id="gtt:GUITHDRAFT_166438"/>
<accession>L1ICH6</accession>
<comment type="subunit">
    <text evidence="4">Component of the ER membrane protein complex (EMC).</text>
</comment>
<dbReference type="PaxDb" id="55529-EKX33545"/>
<dbReference type="AlphaFoldDB" id="L1ICH6"/>
<name>L1ICH6_GUITC</name>
<dbReference type="GO" id="GO:0072546">
    <property type="term" value="C:EMC complex"/>
    <property type="evidence" value="ECO:0007669"/>
    <property type="project" value="UniProtKB-UniRule"/>
</dbReference>
<dbReference type="GeneID" id="17290279"/>
<feature type="domain" description="EMC2 TPR-like" evidence="5">
    <location>
        <begin position="147"/>
        <end position="209"/>
    </location>
</feature>
<sequence>MADADLTVEEARLKRMRRPDLVLPQGLAMLEKQRASLGNSQWEIREQVFMAALDLHKFEIARKQFELLEQRFPTSLRVRALEGMIFEAQAHHSGLTSEQSSKLAGRAMEIYTEIVLALCHELNVVCAYTSQSLMKILSTYSRGSGRQLNAYLEMYPTDAEAWKELADVYLEMQQLENARKALEEVLILAPMSYLSHLKLAEVLYTLEEHHLARSYYAQSLELKSSLSMDNSRAALGMILCTTVKLMEIARDHLVASYECCPGASKGPELRAVQAWLT</sequence>
<dbReference type="eggNOG" id="KOG3060">
    <property type="taxonomic scope" value="Eukaryota"/>
</dbReference>
<protein>
    <recommendedName>
        <fullName evidence="4">ER membrane protein complex subunit 2</fullName>
    </recommendedName>
</protein>
<dbReference type="Proteomes" id="UP000011087">
    <property type="component" value="Unassembled WGS sequence"/>
</dbReference>
<keyword evidence="1" id="KW-0677">Repeat</keyword>
<dbReference type="Pfam" id="PF22890">
    <property type="entry name" value="TPR_EMC2"/>
    <property type="match status" value="1"/>
</dbReference>
<dbReference type="SUPFAM" id="SSF48452">
    <property type="entry name" value="TPR-like"/>
    <property type="match status" value="1"/>
</dbReference>
<evidence type="ECO:0000256" key="4">
    <source>
        <dbReference type="RuleBase" id="RU367091"/>
    </source>
</evidence>
<evidence type="ECO:0000259" key="5">
    <source>
        <dbReference type="Pfam" id="PF22890"/>
    </source>
</evidence>
<comment type="function">
    <text evidence="4">Part of the endoplasmic reticulum membrane protein complex (EMC) that enables the energy-independent insertion into endoplasmic reticulum membranes of newly synthesized membrane proteins.</text>
</comment>
<evidence type="ECO:0000256" key="3">
    <source>
        <dbReference type="PROSITE-ProRule" id="PRU00339"/>
    </source>
</evidence>
<dbReference type="EnsemblProtists" id="EKX33545">
    <property type="protein sequence ID" value="EKX33545"/>
    <property type="gene ID" value="GUITHDRAFT_166438"/>
</dbReference>
<feature type="repeat" description="TPR" evidence="3">
    <location>
        <begin position="159"/>
        <end position="192"/>
    </location>
</feature>
<comment type="subcellular location">
    <subcellularLocation>
        <location evidence="4">Endoplasmic reticulum membrane</location>
        <topology evidence="4">Peripheral membrane protein</topology>
        <orientation evidence="4">Cytoplasmic side</orientation>
    </subcellularLocation>
</comment>
<proteinExistence type="inferred from homology"/>
<keyword evidence="4" id="KW-0472">Membrane</keyword>
<evidence type="ECO:0000313" key="7">
    <source>
        <dbReference type="EnsemblProtists" id="EKX33545"/>
    </source>
</evidence>
<dbReference type="InterPro" id="IPR039856">
    <property type="entry name" value="EMC2-like"/>
</dbReference>
<comment type="similarity">
    <text evidence="4">Belongs to the EMC2 family.</text>
</comment>
<dbReference type="InterPro" id="IPR055217">
    <property type="entry name" value="TPR_EMC2"/>
</dbReference>
<evidence type="ECO:0000313" key="6">
    <source>
        <dbReference type="EMBL" id="EKX33545.1"/>
    </source>
</evidence>
<reference evidence="6 8" key="1">
    <citation type="journal article" date="2012" name="Nature">
        <title>Algal genomes reveal evolutionary mosaicism and the fate of nucleomorphs.</title>
        <authorList>
            <consortium name="DOE Joint Genome Institute"/>
            <person name="Curtis B.A."/>
            <person name="Tanifuji G."/>
            <person name="Burki F."/>
            <person name="Gruber A."/>
            <person name="Irimia M."/>
            <person name="Maruyama S."/>
            <person name="Arias M.C."/>
            <person name="Ball S.G."/>
            <person name="Gile G.H."/>
            <person name="Hirakawa Y."/>
            <person name="Hopkins J.F."/>
            <person name="Kuo A."/>
            <person name="Rensing S.A."/>
            <person name="Schmutz J."/>
            <person name="Symeonidi A."/>
            <person name="Elias M."/>
            <person name="Eveleigh R.J."/>
            <person name="Herman E.K."/>
            <person name="Klute M.J."/>
            <person name="Nakayama T."/>
            <person name="Obornik M."/>
            <person name="Reyes-Prieto A."/>
            <person name="Armbrust E.V."/>
            <person name="Aves S.J."/>
            <person name="Beiko R.G."/>
            <person name="Coutinho P."/>
            <person name="Dacks J.B."/>
            <person name="Durnford D.G."/>
            <person name="Fast N.M."/>
            <person name="Green B.R."/>
            <person name="Grisdale C.J."/>
            <person name="Hempel F."/>
            <person name="Henrissat B."/>
            <person name="Hoppner M.P."/>
            <person name="Ishida K."/>
            <person name="Kim E."/>
            <person name="Koreny L."/>
            <person name="Kroth P.G."/>
            <person name="Liu Y."/>
            <person name="Malik S.B."/>
            <person name="Maier U.G."/>
            <person name="McRose D."/>
            <person name="Mock T."/>
            <person name="Neilson J.A."/>
            <person name="Onodera N.T."/>
            <person name="Poole A.M."/>
            <person name="Pritham E.J."/>
            <person name="Richards T.A."/>
            <person name="Rocap G."/>
            <person name="Roy S.W."/>
            <person name="Sarai C."/>
            <person name="Schaack S."/>
            <person name="Shirato S."/>
            <person name="Slamovits C.H."/>
            <person name="Spencer D.F."/>
            <person name="Suzuki S."/>
            <person name="Worden A.Z."/>
            <person name="Zauner S."/>
            <person name="Barry K."/>
            <person name="Bell C."/>
            <person name="Bharti A.K."/>
            <person name="Crow J.A."/>
            <person name="Grimwood J."/>
            <person name="Kramer R."/>
            <person name="Lindquist E."/>
            <person name="Lucas S."/>
            <person name="Salamov A."/>
            <person name="McFadden G.I."/>
            <person name="Lane C.E."/>
            <person name="Keeling P.J."/>
            <person name="Gray M.W."/>
            <person name="Grigoriev I.V."/>
            <person name="Archibald J.M."/>
        </authorList>
    </citation>
    <scope>NUCLEOTIDE SEQUENCE</scope>
    <source>
        <strain evidence="6 8">CCMP2712</strain>
    </source>
</reference>
<reference evidence="7" key="3">
    <citation type="submission" date="2015-06" db="UniProtKB">
        <authorList>
            <consortium name="EnsemblProtists"/>
        </authorList>
    </citation>
    <scope>IDENTIFICATION</scope>
</reference>
<dbReference type="STRING" id="905079.L1ICH6"/>
<dbReference type="OMA" id="MSDQEGW"/>
<dbReference type="InterPro" id="IPR019734">
    <property type="entry name" value="TPR_rpt"/>
</dbReference>
<keyword evidence="4" id="KW-0256">Endoplasmic reticulum</keyword>
<keyword evidence="2 3" id="KW-0802">TPR repeat</keyword>
<gene>
    <name evidence="6" type="ORF">GUITHDRAFT_166438</name>
</gene>
<keyword evidence="8" id="KW-1185">Reference proteome</keyword>